<protein>
    <submittedName>
        <fullName evidence="2">MarR family protein</fullName>
    </submittedName>
</protein>
<dbReference type="Proteomes" id="UP000198528">
    <property type="component" value="Unassembled WGS sequence"/>
</dbReference>
<evidence type="ECO:0000313" key="3">
    <source>
        <dbReference type="Proteomes" id="UP000198528"/>
    </source>
</evidence>
<sequence length="369" mass="40016">MPRDFYPFVENADGENEAQGTPKTSTDGDELKVKYPARIAVYDDAAAAPRVVLVEPKDVRSYLEEITATVTRLSKEQGGSIPFMVIREIVENFIHAYFLEPTISILDGGETIKFSDQGPGIKSKDLALEYGTTSATEPMKQYIRGVGSGLPYVQQYMTDRGGSLTIEDNISGGTIVTISNVIQDEQPLADQPVDDQAFGMGGMQGQGAMGMQAAPAAQGGGMPAAMPGMTSTVPQGIGMQQYGAMPYGQAAYPQGGFAPVWPQYQQMPIQQGLPYQQQGQYQPYMQPQQTMPAPQPAAFSLSERDVSVLSYLKANPTVGPTDLTHAFGSSQPTWTRELQKLERAGFIRKNKGAQKYALTDLGRTYAQQL</sequence>
<name>A0A1G6LWI9_9ACTN</name>
<dbReference type="SUPFAM" id="SSF55874">
    <property type="entry name" value="ATPase domain of HSP90 chaperone/DNA topoisomerase II/histidine kinase"/>
    <property type="match status" value="1"/>
</dbReference>
<dbReference type="AlphaFoldDB" id="A0A1G6LWI9"/>
<gene>
    <name evidence="2" type="ORF">SAMN04487824_1177</name>
</gene>
<organism evidence="2 3">
    <name type="scientific">Parafannyhessea umbonata</name>
    <dbReference type="NCBI Taxonomy" id="604330"/>
    <lineage>
        <taxon>Bacteria</taxon>
        <taxon>Bacillati</taxon>
        <taxon>Actinomycetota</taxon>
        <taxon>Coriobacteriia</taxon>
        <taxon>Coriobacteriales</taxon>
        <taxon>Atopobiaceae</taxon>
        <taxon>Parafannyhessea</taxon>
    </lineage>
</organism>
<feature type="domain" description="Histidine kinase/HSP90-like ATPase" evidence="1">
    <location>
        <begin position="84"/>
        <end position="178"/>
    </location>
</feature>
<dbReference type="InterPro" id="IPR036390">
    <property type="entry name" value="WH_DNA-bd_sf"/>
</dbReference>
<dbReference type="Pfam" id="PF02518">
    <property type="entry name" value="HATPase_c"/>
    <property type="match status" value="1"/>
</dbReference>
<dbReference type="InterPro" id="IPR036890">
    <property type="entry name" value="HATPase_C_sf"/>
</dbReference>
<dbReference type="CDD" id="cd00090">
    <property type="entry name" value="HTH_ARSR"/>
    <property type="match status" value="1"/>
</dbReference>
<dbReference type="STRING" id="604330.SAMN04489857_1887"/>
<evidence type="ECO:0000313" key="2">
    <source>
        <dbReference type="EMBL" id="SDC47579.1"/>
    </source>
</evidence>
<dbReference type="InterPro" id="IPR003594">
    <property type="entry name" value="HATPase_dom"/>
</dbReference>
<accession>A0A1G6LWI9</accession>
<dbReference type="SUPFAM" id="SSF46785">
    <property type="entry name" value="Winged helix' DNA-binding domain"/>
    <property type="match status" value="1"/>
</dbReference>
<dbReference type="EMBL" id="FMZL01000017">
    <property type="protein sequence ID" value="SDC47579.1"/>
    <property type="molecule type" value="Genomic_DNA"/>
</dbReference>
<dbReference type="Gene3D" id="1.10.10.10">
    <property type="entry name" value="Winged helix-like DNA-binding domain superfamily/Winged helix DNA-binding domain"/>
    <property type="match status" value="1"/>
</dbReference>
<dbReference type="InterPro" id="IPR011991">
    <property type="entry name" value="ArsR-like_HTH"/>
</dbReference>
<evidence type="ECO:0000259" key="1">
    <source>
        <dbReference type="Pfam" id="PF02518"/>
    </source>
</evidence>
<reference evidence="3" key="1">
    <citation type="submission" date="2016-10" db="EMBL/GenBank/DDBJ databases">
        <authorList>
            <person name="Varghese N."/>
            <person name="Submissions S."/>
        </authorList>
    </citation>
    <scope>NUCLEOTIDE SEQUENCE [LARGE SCALE GENOMIC DNA]</scope>
    <source>
        <strain evidence="3">DSM 22619</strain>
    </source>
</reference>
<dbReference type="InterPro" id="IPR036388">
    <property type="entry name" value="WH-like_DNA-bd_sf"/>
</dbReference>
<proteinExistence type="predicted"/>
<dbReference type="Gene3D" id="3.30.565.10">
    <property type="entry name" value="Histidine kinase-like ATPase, C-terminal domain"/>
    <property type="match status" value="1"/>
</dbReference>
<keyword evidence="3" id="KW-1185">Reference proteome</keyword>
<dbReference type="RefSeq" id="WP_090847033.1">
    <property type="nucleotide sequence ID" value="NZ_FMZL01000017.1"/>
</dbReference>